<evidence type="ECO:0000313" key="15">
    <source>
        <dbReference type="Proteomes" id="UP001630127"/>
    </source>
</evidence>
<evidence type="ECO:0000256" key="6">
    <source>
        <dbReference type="ARBA" id="ARBA00022982"/>
    </source>
</evidence>
<dbReference type="Proteomes" id="UP001630127">
    <property type="component" value="Unassembled WGS sequence"/>
</dbReference>
<name>A0ABD3AY05_9GENT</name>
<evidence type="ECO:0000256" key="12">
    <source>
        <dbReference type="SAM" id="SignalP"/>
    </source>
</evidence>
<evidence type="ECO:0000256" key="5">
    <source>
        <dbReference type="ARBA" id="ARBA00022729"/>
    </source>
</evidence>
<dbReference type="GO" id="GO:0016020">
    <property type="term" value="C:membrane"/>
    <property type="evidence" value="ECO:0007669"/>
    <property type="project" value="UniProtKB-SubCell"/>
</dbReference>
<keyword evidence="15" id="KW-1185">Reference proteome</keyword>
<keyword evidence="6" id="KW-0249">Electron transport</keyword>
<dbReference type="EMBL" id="JBJUIK010000002">
    <property type="protein sequence ID" value="KAL3535971.1"/>
    <property type="molecule type" value="Genomic_DNA"/>
</dbReference>
<sequence>MASGNFILVVAAILAVFLPAATMAATEHWVGGKSGWTINYDYPAWANERVFYVGDSLVFSYTKGHHNVYVANQTEFKDCIVPTGKKPFTSGHDTITLATPGKKWYICGIPTHCSEHKQKLAITVVEGGAPVPAPAPAPAPVPVPVLTPPATNTPVTQPDSPTSSAYGILKSKYQVLTVAAVALAIILIA</sequence>
<dbReference type="InterPro" id="IPR003245">
    <property type="entry name" value="Phytocyanin_dom"/>
</dbReference>
<feature type="signal peptide" evidence="12">
    <location>
        <begin position="1"/>
        <end position="24"/>
    </location>
</feature>
<evidence type="ECO:0000256" key="1">
    <source>
        <dbReference type="ARBA" id="ARBA00004479"/>
    </source>
</evidence>
<dbReference type="AlphaFoldDB" id="A0ABD3AY05"/>
<keyword evidence="7" id="KW-1133">Transmembrane helix</keyword>
<keyword evidence="5 12" id="KW-0732">Signal</keyword>
<keyword evidence="8" id="KW-0186">Copper</keyword>
<evidence type="ECO:0000256" key="4">
    <source>
        <dbReference type="ARBA" id="ARBA00022723"/>
    </source>
</evidence>
<keyword evidence="11" id="KW-0325">Glycoprotein</keyword>
<keyword evidence="10" id="KW-1015">Disulfide bond</keyword>
<organism evidence="14 15">
    <name type="scientific">Cinchona calisaya</name>
    <dbReference type="NCBI Taxonomy" id="153742"/>
    <lineage>
        <taxon>Eukaryota</taxon>
        <taxon>Viridiplantae</taxon>
        <taxon>Streptophyta</taxon>
        <taxon>Embryophyta</taxon>
        <taxon>Tracheophyta</taxon>
        <taxon>Spermatophyta</taxon>
        <taxon>Magnoliopsida</taxon>
        <taxon>eudicotyledons</taxon>
        <taxon>Gunneridae</taxon>
        <taxon>Pentapetalae</taxon>
        <taxon>asterids</taxon>
        <taxon>lamiids</taxon>
        <taxon>Gentianales</taxon>
        <taxon>Rubiaceae</taxon>
        <taxon>Cinchonoideae</taxon>
        <taxon>Cinchoneae</taxon>
        <taxon>Cinchona</taxon>
    </lineage>
</organism>
<comment type="caution">
    <text evidence="14">The sequence shown here is derived from an EMBL/GenBank/DDBJ whole genome shotgun (WGS) entry which is preliminary data.</text>
</comment>
<dbReference type="PANTHER" id="PTHR33021">
    <property type="entry name" value="BLUE COPPER PROTEIN"/>
    <property type="match status" value="1"/>
</dbReference>
<dbReference type="SUPFAM" id="SSF49503">
    <property type="entry name" value="Cupredoxins"/>
    <property type="match status" value="1"/>
</dbReference>
<keyword evidence="9" id="KW-0472">Membrane</keyword>
<gene>
    <name evidence="14" type="ORF">ACH5RR_004432</name>
</gene>
<evidence type="ECO:0000256" key="7">
    <source>
        <dbReference type="ARBA" id="ARBA00022989"/>
    </source>
</evidence>
<dbReference type="PROSITE" id="PS51485">
    <property type="entry name" value="PHYTOCYANIN"/>
    <property type="match status" value="1"/>
</dbReference>
<evidence type="ECO:0000256" key="11">
    <source>
        <dbReference type="ARBA" id="ARBA00023180"/>
    </source>
</evidence>
<dbReference type="Gene3D" id="2.60.40.420">
    <property type="entry name" value="Cupredoxins - blue copper proteins"/>
    <property type="match status" value="1"/>
</dbReference>
<evidence type="ECO:0000256" key="9">
    <source>
        <dbReference type="ARBA" id="ARBA00023136"/>
    </source>
</evidence>
<protein>
    <recommendedName>
        <fullName evidence="13">Phytocyanin domain-containing protein</fullName>
    </recommendedName>
</protein>
<dbReference type="GO" id="GO:0009610">
    <property type="term" value="P:response to symbiotic fungus"/>
    <property type="evidence" value="ECO:0007669"/>
    <property type="project" value="UniProtKB-ARBA"/>
</dbReference>
<dbReference type="FunFam" id="2.60.40.420:FF:000067">
    <property type="entry name" value="Cupredoxin superfamily protein"/>
    <property type="match status" value="1"/>
</dbReference>
<evidence type="ECO:0000256" key="3">
    <source>
        <dbReference type="ARBA" id="ARBA00022692"/>
    </source>
</evidence>
<feature type="domain" description="Phytocyanin" evidence="13">
    <location>
        <begin position="26"/>
        <end position="126"/>
    </location>
</feature>
<evidence type="ECO:0000259" key="13">
    <source>
        <dbReference type="PROSITE" id="PS51485"/>
    </source>
</evidence>
<evidence type="ECO:0000313" key="14">
    <source>
        <dbReference type="EMBL" id="KAL3535971.1"/>
    </source>
</evidence>
<dbReference type="InterPro" id="IPR008972">
    <property type="entry name" value="Cupredoxin"/>
</dbReference>
<keyword evidence="3" id="KW-0812">Transmembrane</keyword>
<accession>A0ABD3AY05</accession>
<proteinExistence type="predicted"/>
<dbReference type="Pfam" id="PF02298">
    <property type="entry name" value="Cu_bind_like"/>
    <property type="match status" value="1"/>
</dbReference>
<evidence type="ECO:0000256" key="8">
    <source>
        <dbReference type="ARBA" id="ARBA00023008"/>
    </source>
</evidence>
<evidence type="ECO:0000256" key="2">
    <source>
        <dbReference type="ARBA" id="ARBA00022448"/>
    </source>
</evidence>
<dbReference type="InterPro" id="IPR039391">
    <property type="entry name" value="Phytocyanin-like"/>
</dbReference>
<comment type="subcellular location">
    <subcellularLocation>
        <location evidence="1">Membrane</location>
        <topology evidence="1">Single-pass type I membrane protein</topology>
    </subcellularLocation>
</comment>
<dbReference type="PANTHER" id="PTHR33021:SF533">
    <property type="entry name" value="PHYTOCYANIN DOMAIN-CONTAINING PROTEIN"/>
    <property type="match status" value="1"/>
</dbReference>
<dbReference type="CDD" id="cd04216">
    <property type="entry name" value="Phytocyanin"/>
    <property type="match status" value="1"/>
</dbReference>
<keyword evidence="2" id="KW-0813">Transport</keyword>
<reference evidence="14 15" key="1">
    <citation type="submission" date="2024-11" db="EMBL/GenBank/DDBJ databases">
        <title>A near-complete genome assembly of Cinchona calisaya.</title>
        <authorList>
            <person name="Lian D.C."/>
            <person name="Zhao X.W."/>
            <person name="Wei L."/>
        </authorList>
    </citation>
    <scope>NUCLEOTIDE SEQUENCE [LARGE SCALE GENOMIC DNA]</scope>
    <source>
        <tissue evidence="14">Nenye</tissue>
    </source>
</reference>
<keyword evidence="4" id="KW-0479">Metal-binding</keyword>
<evidence type="ECO:0000256" key="10">
    <source>
        <dbReference type="ARBA" id="ARBA00023157"/>
    </source>
</evidence>
<feature type="chain" id="PRO_5044806467" description="Phytocyanin domain-containing protein" evidence="12">
    <location>
        <begin position="25"/>
        <end position="189"/>
    </location>
</feature>
<dbReference type="GO" id="GO:0046872">
    <property type="term" value="F:metal ion binding"/>
    <property type="evidence" value="ECO:0007669"/>
    <property type="project" value="UniProtKB-KW"/>
</dbReference>